<dbReference type="EMBL" id="CAJNDS010002159">
    <property type="protein sequence ID" value="CAE7355965.1"/>
    <property type="molecule type" value="Genomic_DNA"/>
</dbReference>
<dbReference type="Pfam" id="PF00059">
    <property type="entry name" value="Lectin_C"/>
    <property type="match status" value="1"/>
</dbReference>
<comment type="caution">
    <text evidence="2">The sequence shown here is derived from an EMBL/GenBank/DDBJ whole genome shotgun (WGS) entry which is preliminary data.</text>
</comment>
<dbReference type="SUPFAM" id="SSF56436">
    <property type="entry name" value="C-type lectin-like"/>
    <property type="match status" value="1"/>
</dbReference>
<dbReference type="AlphaFoldDB" id="A0A812PA42"/>
<dbReference type="SMART" id="SM00034">
    <property type="entry name" value="CLECT"/>
    <property type="match status" value="1"/>
</dbReference>
<dbReference type="Gene3D" id="3.10.100.10">
    <property type="entry name" value="Mannose-Binding Protein A, subunit A"/>
    <property type="match status" value="1"/>
</dbReference>
<dbReference type="OrthoDB" id="441660at2759"/>
<keyword evidence="3" id="KW-1185">Reference proteome</keyword>
<sequence length="1142" mass="121935">MPNGGISDFGTSQQAYWGYASQEPLTAGGGYYKICWCGGGSVCATPEDFKVLVGTLVVVGPYLGQERTCTLGQVAAFDITGVELDAGDQLQILDTCGLNLTMAGVPQGAASDLQPSACYGHVGLGVLDALHAHGSGLTGKTQSECCALCQRSLYSDCVIWVYRPSDMTCFLYRSVARVERQEDRVLGVVSEWGTAPNQLVMATVLTGQRVGANSTGPFRLYVCRSSQECLFTTSLDLSNLDMGYQTFQTAILWPTGWDWSGIKIFSDTEDRWFLEGLVVTALGVSWNFTYSGWIELGAEVYLTRAAPSQYAFGGAWGAETVSMASGGQYRLCWCSGSAACDLFAADAGALTIVGPSPLEQHQTCITGQPCNILGLSGFALSAGDKVMVLDTCGQTGLSSSGMIWDGASMTHASLVPRFSSACRSPMQCLRDVPCDNDMHSLYEKTALGCGISDAAENAGADLSWGGGAAYPTPPGGSYKVCWCANGQTCSMFEHFKVELGGLTILGPSSMEQHRTCVAGQACVVSNIAGHGLQHGDRMMVLDDCGKTSYKPMCPYHPLENEAESLSPGYNATLALQGCGVVTDRWPGSSYGTGVLQLAISEPAISSAHPCGSSMKWIPYHPDSRCYSVFSSQLTWDDAEAACDAIYGGHLASVSSQNDLDFLVEWVLDPTVAYWIGLNDQAVEGTFTYTDGSTFAFSNWGVHQPALTLSNNEDCVYLLGDGTFHDDACTVARTYLCERDGAFSGAVNGDEFRFGGFRTARENLVPPSSAGGQYRMCWCPYGYQCNDPADFRMDFGDMTLVGPSPLNQHKTCVAGQPCELWPLNGMFLQNNDLVHILETCGAYVNVSKFDHFSSTSDSGLHLPRFPSNGGIQSLSQGATNSGASVSWGSVPITAMGGRYRMCWCAAGYSCSAVPEFRVDFGRFDLAGPVPLDQRRTCASGQPCAFTNITGLHLQDGDRIMVLDTCGRAGLNVDYVPRFVGDAVGFPGQPRGISDAATEGGTAFAWGGENAVAVSAKGGLYRLCWAANGFPQEVPSDFGVDIGAIQILGPGSFQNNRTCISGHVCSWSGFRGFGLEDADRIMILDEFATQCSTFKGANLGYDHPENILPRFPWQGRPHRREAKQISSTTSVTLGAYGRQVAASV</sequence>
<dbReference type="PANTHER" id="PTHR22803">
    <property type="entry name" value="MANNOSE, PHOSPHOLIPASE, LECTIN RECEPTOR RELATED"/>
    <property type="match status" value="1"/>
</dbReference>
<dbReference type="InterPro" id="IPR016186">
    <property type="entry name" value="C-type_lectin-like/link_sf"/>
</dbReference>
<evidence type="ECO:0000259" key="1">
    <source>
        <dbReference type="PROSITE" id="PS50041"/>
    </source>
</evidence>
<dbReference type="Proteomes" id="UP000604046">
    <property type="component" value="Unassembled WGS sequence"/>
</dbReference>
<protein>
    <submittedName>
        <fullName evidence="2">BCAN protein</fullName>
    </submittedName>
</protein>
<dbReference type="InterPro" id="IPR050111">
    <property type="entry name" value="C-type_lectin/snaclec_domain"/>
</dbReference>
<feature type="domain" description="C-type lectin" evidence="1">
    <location>
        <begin position="621"/>
        <end position="737"/>
    </location>
</feature>
<evidence type="ECO:0000313" key="2">
    <source>
        <dbReference type="EMBL" id="CAE7355965.1"/>
    </source>
</evidence>
<evidence type="ECO:0000313" key="3">
    <source>
        <dbReference type="Proteomes" id="UP000604046"/>
    </source>
</evidence>
<dbReference type="InterPro" id="IPR001304">
    <property type="entry name" value="C-type_lectin-like"/>
</dbReference>
<dbReference type="PROSITE" id="PS50041">
    <property type="entry name" value="C_TYPE_LECTIN_2"/>
    <property type="match status" value="1"/>
</dbReference>
<reference evidence="2" key="1">
    <citation type="submission" date="2021-02" db="EMBL/GenBank/DDBJ databases">
        <authorList>
            <person name="Dougan E. K."/>
            <person name="Rhodes N."/>
            <person name="Thang M."/>
            <person name="Chan C."/>
        </authorList>
    </citation>
    <scope>NUCLEOTIDE SEQUENCE</scope>
</reference>
<proteinExistence type="predicted"/>
<accession>A0A812PA42</accession>
<name>A0A812PA42_9DINO</name>
<dbReference type="InterPro" id="IPR016187">
    <property type="entry name" value="CTDL_fold"/>
</dbReference>
<dbReference type="CDD" id="cd00037">
    <property type="entry name" value="CLECT"/>
    <property type="match status" value="1"/>
</dbReference>
<gene>
    <name evidence="2" type="primary">BCAN</name>
    <name evidence="2" type="ORF">SNAT2548_LOCUS18935</name>
</gene>
<organism evidence="2 3">
    <name type="scientific">Symbiodinium natans</name>
    <dbReference type="NCBI Taxonomy" id="878477"/>
    <lineage>
        <taxon>Eukaryota</taxon>
        <taxon>Sar</taxon>
        <taxon>Alveolata</taxon>
        <taxon>Dinophyceae</taxon>
        <taxon>Suessiales</taxon>
        <taxon>Symbiodiniaceae</taxon>
        <taxon>Symbiodinium</taxon>
    </lineage>
</organism>